<dbReference type="Pfam" id="PF09907">
    <property type="entry name" value="HigB_toxin"/>
    <property type="match status" value="1"/>
</dbReference>
<accession>A0ABS8C9T5</accession>
<evidence type="ECO:0000313" key="2">
    <source>
        <dbReference type="Proteomes" id="UP000776983"/>
    </source>
</evidence>
<proteinExistence type="predicted"/>
<keyword evidence="2" id="KW-1185">Reference proteome</keyword>
<sequence>MFSQRCQRIDAKALAKALTLCCSLAGHRRQQFGSVDRVGDLYVFDIGGNKYRLIAFLHAAHQLVYIKHVLTHSEYDKGDWKK</sequence>
<dbReference type="Proteomes" id="UP000776983">
    <property type="component" value="Unassembled WGS sequence"/>
</dbReference>
<evidence type="ECO:0000313" key="1">
    <source>
        <dbReference type="EMBL" id="MCB5362379.1"/>
    </source>
</evidence>
<dbReference type="InterPro" id="IPR018669">
    <property type="entry name" value="Toxin_HigB"/>
</dbReference>
<organism evidence="1 2">
    <name type="scientific">Mesopusillimonas faecipullorum</name>
    <dbReference type="NCBI Taxonomy" id="2755040"/>
    <lineage>
        <taxon>Bacteria</taxon>
        <taxon>Pseudomonadati</taxon>
        <taxon>Pseudomonadota</taxon>
        <taxon>Betaproteobacteria</taxon>
        <taxon>Burkholderiales</taxon>
        <taxon>Alcaligenaceae</taxon>
        <taxon>Mesopusillimonas</taxon>
    </lineage>
</organism>
<protein>
    <submittedName>
        <fullName evidence="1">Type II toxin-antitoxin system HigB family toxin</fullName>
    </submittedName>
</protein>
<comment type="caution">
    <text evidence="1">The sequence shown here is derived from an EMBL/GenBank/DDBJ whole genome shotgun (WGS) entry which is preliminary data.</text>
</comment>
<gene>
    <name evidence="1" type="ORF">H0484_01225</name>
</gene>
<dbReference type="EMBL" id="JACDXW010000001">
    <property type="protein sequence ID" value="MCB5362379.1"/>
    <property type="molecule type" value="Genomic_DNA"/>
</dbReference>
<reference evidence="1 2" key="1">
    <citation type="submission" date="2020-07" db="EMBL/GenBank/DDBJ databases">
        <title>Pusillimonas sp. nov., isolated from poultry manure in Taiwan.</title>
        <authorList>
            <person name="Lin S.-Y."/>
            <person name="Tang Y.-S."/>
            <person name="Young C.-C."/>
        </authorList>
    </citation>
    <scope>NUCLEOTIDE SEQUENCE [LARGE SCALE GENOMIC DNA]</scope>
    <source>
        <strain evidence="1 2">CC-YST705</strain>
    </source>
</reference>
<name>A0ABS8C9T5_9BURK</name>